<dbReference type="PANTHER" id="PTHR15410:SF2">
    <property type="entry name" value="HIRA-INTERACTING PROTEIN 3"/>
    <property type="match status" value="1"/>
</dbReference>
<feature type="compositionally biased region" description="Polar residues" evidence="4">
    <location>
        <begin position="205"/>
        <end position="220"/>
    </location>
</feature>
<dbReference type="GO" id="GO:0005634">
    <property type="term" value="C:nucleus"/>
    <property type="evidence" value="ECO:0007669"/>
    <property type="project" value="UniProtKB-SubCell"/>
</dbReference>
<reference evidence="7" key="2">
    <citation type="submission" date="2025-08" db="UniProtKB">
        <authorList>
            <consortium name="RefSeq"/>
        </authorList>
    </citation>
    <scope>IDENTIFICATION</scope>
    <source>
        <tissue evidence="7">Leaf</tissue>
    </source>
</reference>
<evidence type="ECO:0000259" key="5">
    <source>
        <dbReference type="SMART" id="SM01082"/>
    </source>
</evidence>
<dbReference type="Proteomes" id="UP000515123">
    <property type="component" value="Linkage group 1"/>
</dbReference>
<keyword evidence="6" id="KW-1185">Reference proteome</keyword>
<gene>
    <name evidence="7" type="primary">LOC109719404</name>
</gene>
<proteinExistence type="predicted"/>
<reference evidence="6" key="1">
    <citation type="journal article" date="2015" name="Nat. Genet.">
        <title>The pineapple genome and the evolution of CAM photosynthesis.</title>
        <authorList>
            <person name="Ming R."/>
            <person name="VanBuren R."/>
            <person name="Wai C.M."/>
            <person name="Tang H."/>
            <person name="Schatz M.C."/>
            <person name="Bowers J.E."/>
            <person name="Lyons E."/>
            <person name="Wang M.L."/>
            <person name="Chen J."/>
            <person name="Biggers E."/>
            <person name="Zhang J."/>
            <person name="Huang L."/>
            <person name="Zhang L."/>
            <person name="Miao W."/>
            <person name="Zhang J."/>
            <person name="Ye Z."/>
            <person name="Miao C."/>
            <person name="Lin Z."/>
            <person name="Wang H."/>
            <person name="Zhou H."/>
            <person name="Yim W.C."/>
            <person name="Priest H.D."/>
            <person name="Zheng C."/>
            <person name="Woodhouse M."/>
            <person name="Edger P.P."/>
            <person name="Guyot R."/>
            <person name="Guo H.B."/>
            <person name="Guo H."/>
            <person name="Zheng G."/>
            <person name="Singh R."/>
            <person name="Sharma A."/>
            <person name="Min X."/>
            <person name="Zheng Y."/>
            <person name="Lee H."/>
            <person name="Gurtowski J."/>
            <person name="Sedlazeck F.J."/>
            <person name="Harkess A."/>
            <person name="McKain M.R."/>
            <person name="Liao Z."/>
            <person name="Fang J."/>
            <person name="Liu J."/>
            <person name="Zhang X."/>
            <person name="Zhang Q."/>
            <person name="Hu W."/>
            <person name="Qin Y."/>
            <person name="Wang K."/>
            <person name="Chen L.Y."/>
            <person name="Shirley N."/>
            <person name="Lin Y.R."/>
            <person name="Liu L.Y."/>
            <person name="Hernandez A.G."/>
            <person name="Wright C.L."/>
            <person name="Bulone V."/>
            <person name="Tuskan G.A."/>
            <person name="Heath K."/>
            <person name="Zee F."/>
            <person name="Moore P.H."/>
            <person name="Sunkar R."/>
            <person name="Leebens-Mack J.H."/>
            <person name="Mockler T."/>
            <person name="Bennetzen J.L."/>
            <person name="Freeling M."/>
            <person name="Sankoff D."/>
            <person name="Paterson A.H."/>
            <person name="Zhu X."/>
            <person name="Yang X."/>
            <person name="Smith J.A."/>
            <person name="Cushman J.C."/>
            <person name="Paull R.E."/>
            <person name="Yu Q."/>
        </authorList>
    </citation>
    <scope>NUCLEOTIDE SEQUENCE [LARGE SCALE GENOMIC DNA]</scope>
    <source>
        <strain evidence="6">cv. F153</strain>
    </source>
</reference>
<dbReference type="PANTHER" id="PTHR15410">
    <property type="entry name" value="HIRA-INTERACTING PROTEIN 3"/>
    <property type="match status" value="1"/>
</dbReference>
<organism evidence="6 7">
    <name type="scientific">Ananas comosus</name>
    <name type="common">Pineapple</name>
    <name type="synonym">Ananas ananas</name>
    <dbReference type="NCBI Taxonomy" id="4615"/>
    <lineage>
        <taxon>Eukaryota</taxon>
        <taxon>Viridiplantae</taxon>
        <taxon>Streptophyta</taxon>
        <taxon>Embryophyta</taxon>
        <taxon>Tracheophyta</taxon>
        <taxon>Spermatophyta</taxon>
        <taxon>Magnoliopsida</taxon>
        <taxon>Liliopsida</taxon>
        <taxon>Poales</taxon>
        <taxon>Bromeliaceae</taxon>
        <taxon>Bromelioideae</taxon>
        <taxon>Ananas</taxon>
    </lineage>
</organism>
<evidence type="ECO:0000313" key="6">
    <source>
        <dbReference type="Proteomes" id="UP000515123"/>
    </source>
</evidence>
<feature type="compositionally biased region" description="Basic and acidic residues" evidence="4">
    <location>
        <begin position="243"/>
        <end position="264"/>
    </location>
</feature>
<keyword evidence="3" id="KW-0539">Nucleus</keyword>
<feature type="region of interest" description="Disordered" evidence="4">
    <location>
        <begin position="205"/>
        <end position="317"/>
    </location>
</feature>
<dbReference type="RefSeq" id="XP_020101648.1">
    <property type="nucleotide sequence ID" value="XM_020246059.1"/>
</dbReference>
<dbReference type="AlphaFoldDB" id="A0A6P5G7A3"/>
<protein>
    <submittedName>
        <fullName evidence="7">Eukaryotic translation initiation factor 5B</fullName>
    </submittedName>
</protein>
<comment type="subcellular location">
    <subcellularLocation>
        <location evidence="1">Nucleus</location>
    </subcellularLocation>
</comment>
<accession>A0A6P5G7A3</accession>
<evidence type="ECO:0000313" key="7">
    <source>
        <dbReference type="RefSeq" id="XP_020101648.1"/>
    </source>
</evidence>
<dbReference type="InterPro" id="IPR019098">
    <property type="entry name" value="Histone_chaperone_domain_CHZ"/>
</dbReference>
<evidence type="ECO:0000256" key="1">
    <source>
        <dbReference type="ARBA" id="ARBA00004123"/>
    </source>
</evidence>
<evidence type="ECO:0000256" key="2">
    <source>
        <dbReference type="ARBA" id="ARBA00023186"/>
    </source>
</evidence>
<feature type="compositionally biased region" description="Acidic residues" evidence="4">
    <location>
        <begin position="458"/>
        <end position="467"/>
    </location>
</feature>
<dbReference type="GeneID" id="109719404"/>
<dbReference type="SMART" id="SM01082">
    <property type="entry name" value="CHZ"/>
    <property type="match status" value="1"/>
</dbReference>
<evidence type="ECO:0000256" key="4">
    <source>
        <dbReference type="SAM" id="MobiDB-lite"/>
    </source>
</evidence>
<name>A0A6P5G7A3_ANACO</name>
<keyword evidence="2" id="KW-0143">Chaperone</keyword>
<dbReference type="Pfam" id="PF09649">
    <property type="entry name" value="CHZ"/>
    <property type="match status" value="1"/>
</dbReference>
<feature type="compositionally biased region" description="Basic and acidic residues" evidence="4">
    <location>
        <begin position="276"/>
        <end position="307"/>
    </location>
</feature>
<keyword evidence="7" id="KW-0396">Initiation factor</keyword>
<dbReference type="GO" id="GO:0003743">
    <property type="term" value="F:translation initiation factor activity"/>
    <property type="evidence" value="ECO:0007669"/>
    <property type="project" value="UniProtKB-KW"/>
</dbReference>
<keyword evidence="7" id="KW-0648">Protein biosynthesis</keyword>
<feature type="domain" description="Histone chaperone" evidence="5">
    <location>
        <begin position="385"/>
        <end position="420"/>
    </location>
</feature>
<dbReference type="OrthoDB" id="514832at2759"/>
<sequence length="467" mass="52566">MEEGAKKAKGEAEEEIARAMRARVSHFKEQADSLTLEGVRRILEKDLGKEAFSLDVHKRFIKKCLDECFYGAEDEKLSETSGKVKATAAQTVKEGSEALQLKTDSSGLEEKIDGSSALDGNVPAEHESGNSQAAEFHGLNEDVVKKALKKRTTYIRDNLERITLQEVRRILEDDLKLKKKALDAYKSFISKELDELIQSCEGVVESTNGVKKSSKKCSQNVDEEDTSKGRKRVHQESDSSDVDDTHSADEELDNEKRLKKEAQKIKVSTKGIKRQKPAEKDLDRSLEEDGRNSSEDGHSHSSTEEKVKNKREKATQVYGKQVEHLKLIIKSCGMSVPPSVYKRVKQAPESKREEYLIKELEEMLEKEGLSSNPTEKEIKAVKKRKERARELEGIDLSNIVTSSRRRSSINYIPLPKPRIEVESDDDEEEEDEDEDEDDEDGDDNEKDTDNGGNNGGDSSEDVEDESD</sequence>
<dbReference type="InterPro" id="IPR037647">
    <property type="entry name" value="HIRIP3"/>
</dbReference>
<evidence type="ECO:0000256" key="3">
    <source>
        <dbReference type="ARBA" id="ARBA00023242"/>
    </source>
</evidence>
<feature type="region of interest" description="Disordered" evidence="4">
    <location>
        <begin position="396"/>
        <end position="467"/>
    </location>
</feature>
<feature type="compositionally biased region" description="Acidic residues" evidence="4">
    <location>
        <begin position="422"/>
        <end position="446"/>
    </location>
</feature>